<dbReference type="Pfam" id="PF02463">
    <property type="entry name" value="SMC_N"/>
    <property type="match status" value="1"/>
</dbReference>
<name>A0A4U1JKY3_RHOCA</name>
<dbReference type="PANTHER" id="PTHR32182:SF0">
    <property type="entry name" value="DNA REPLICATION AND REPAIR PROTEIN RECF"/>
    <property type="match status" value="1"/>
</dbReference>
<dbReference type="RefSeq" id="WP_136909623.1">
    <property type="nucleotide sequence ID" value="NZ_SWJZ01000134.1"/>
</dbReference>
<gene>
    <name evidence="2" type="ORF">FBT96_19565</name>
</gene>
<dbReference type="SUPFAM" id="SSF52540">
    <property type="entry name" value="P-loop containing nucleoside triphosphate hydrolases"/>
    <property type="match status" value="1"/>
</dbReference>
<organism evidence="2 3">
    <name type="scientific">Rhodobacter capsulatus</name>
    <name type="common">Rhodopseudomonas capsulata</name>
    <dbReference type="NCBI Taxonomy" id="1061"/>
    <lineage>
        <taxon>Bacteria</taxon>
        <taxon>Pseudomonadati</taxon>
        <taxon>Pseudomonadota</taxon>
        <taxon>Alphaproteobacteria</taxon>
        <taxon>Rhodobacterales</taxon>
        <taxon>Rhodobacter group</taxon>
        <taxon>Rhodobacter</taxon>
    </lineage>
</organism>
<reference evidence="2 3" key="1">
    <citation type="submission" date="2019-04" db="EMBL/GenBank/DDBJ databases">
        <title>Draft Whole-Genome sequence of the purple photosynthetic bacterium Rhodobacter capsulatus SP108 with an indigenous class A beta-lactamase.</title>
        <authorList>
            <person name="Robertson S."/>
            <person name="Meyer T.E."/>
            <person name="Kyndt J.A."/>
        </authorList>
    </citation>
    <scope>NUCLEOTIDE SEQUENCE [LARGE SCALE GENOMIC DNA]</scope>
    <source>
        <strain evidence="2 3">SP108</strain>
    </source>
</reference>
<dbReference type="InterPro" id="IPR027417">
    <property type="entry name" value="P-loop_NTPase"/>
</dbReference>
<evidence type="ECO:0000259" key="1">
    <source>
        <dbReference type="Pfam" id="PF02463"/>
    </source>
</evidence>
<dbReference type="PANTHER" id="PTHR32182">
    <property type="entry name" value="DNA REPLICATION AND REPAIR PROTEIN RECF"/>
    <property type="match status" value="1"/>
</dbReference>
<evidence type="ECO:0000313" key="3">
    <source>
        <dbReference type="Proteomes" id="UP000310597"/>
    </source>
</evidence>
<dbReference type="InterPro" id="IPR003395">
    <property type="entry name" value="RecF/RecN/SMC_N"/>
</dbReference>
<feature type="domain" description="RecF/RecN/SMC N-terminal" evidence="1">
    <location>
        <begin position="4"/>
        <end position="626"/>
    </location>
</feature>
<proteinExistence type="predicted"/>
<protein>
    <submittedName>
        <fullName evidence="2">Chromosome segregation protein SMC</fullName>
    </submittedName>
</protein>
<dbReference type="EMBL" id="SWJZ01000134">
    <property type="protein sequence ID" value="TKD13457.1"/>
    <property type="molecule type" value="Genomic_DNA"/>
</dbReference>
<dbReference type="Gene3D" id="3.40.50.300">
    <property type="entry name" value="P-loop containing nucleotide triphosphate hydrolases"/>
    <property type="match status" value="2"/>
</dbReference>
<dbReference type="GO" id="GO:0006302">
    <property type="term" value="P:double-strand break repair"/>
    <property type="evidence" value="ECO:0007669"/>
    <property type="project" value="TreeGrafter"/>
</dbReference>
<dbReference type="Proteomes" id="UP000310597">
    <property type="component" value="Unassembled WGS sequence"/>
</dbReference>
<sequence length="825" mass="91363">MIRLKTVHIEEFRGIKDLTLDLGGKNFGICGPNGTGKSGVVDAIEFCLTGSLTRLSGQGQGELSVAKHGPHVDSRTAPEKAKVEITAHIPSLGKDVIIARSVKSPKQVSVTPSGGAEEEIVYSLQAHPEFALSRREIAKYIITPPSQRSTDVQNLLRLDRIGDLRKALNTFKNNAAKEARDATGAKSKAEQDLKTAIGVDTLKRENVMEKANEHRKVLGLPDLTELTPETIFIGAVDDEKEEEGAKQSALVKSVALADLKALTESAAQDEPDALSGARGDALAALNKLKEDSAALTLARQHGFITKGLEFVSDESEACPLCDSPWDAEALRAHLEEKLISSDAIGKILKKLDTNFQTIEQAVEDRIADLRTVASYAKALEPAVAIATLATYAVRLKQILTTIKDFREDHAQLDPAITAIQDAWWALPGDVQALLGELRKVIAALPDSSAKEKAIQSLTVLQERYARLIEANRSAKESAQRSTVAEKVYDHYVQTSNDVLEDIYDAVAKEFTALYKAINDDDGKFVGELKAEPAKLSFNVDFYGRGTFPPGAYHSEGHQDGMGLCLYLALMQYTLGDKFTFAVLDDVMMSVDTGHRREVCRLLKTRFPNTQFVLTTHDRVWLQYMKTEKLIAKSQLFGGWSVEFGPRIWDDQEIWTEIDQQLDKNDVPRAAWLLRRYLEYIATVLADNLRAQVEFRGDGHYDLGDLLPPVLKRWQDRLDKGIKAAAHWGNDEEKSILEGKRDKSNALIAATYVEQWAINPSVHFNEWENFESGEFAKVVAAYKLLLESMRCSNEKCGTLPYVVPRKGSSVQLRCDCQSININLKGK</sequence>
<dbReference type="GO" id="GO:0000731">
    <property type="term" value="P:DNA synthesis involved in DNA repair"/>
    <property type="evidence" value="ECO:0007669"/>
    <property type="project" value="TreeGrafter"/>
</dbReference>
<dbReference type="OrthoDB" id="7877292at2"/>
<dbReference type="AlphaFoldDB" id="A0A4U1JKY3"/>
<comment type="caution">
    <text evidence="2">The sequence shown here is derived from an EMBL/GenBank/DDBJ whole genome shotgun (WGS) entry which is preliminary data.</text>
</comment>
<accession>A0A4U1JKY3</accession>
<evidence type="ECO:0000313" key="2">
    <source>
        <dbReference type="EMBL" id="TKD13457.1"/>
    </source>
</evidence>